<comment type="caution">
    <text evidence="2">The sequence shown here is derived from an EMBL/GenBank/DDBJ whole genome shotgun (WGS) entry which is preliminary data.</text>
</comment>
<feature type="transmembrane region" description="Helical" evidence="1">
    <location>
        <begin position="73"/>
        <end position="92"/>
    </location>
</feature>
<dbReference type="EMBL" id="NIHM01000034">
    <property type="protein sequence ID" value="PLT52423.1"/>
    <property type="molecule type" value="Genomic_DNA"/>
</dbReference>
<keyword evidence="1" id="KW-1133">Transmembrane helix</keyword>
<evidence type="ECO:0000256" key="1">
    <source>
        <dbReference type="SAM" id="Phobius"/>
    </source>
</evidence>
<evidence type="ECO:0000313" key="2">
    <source>
        <dbReference type="EMBL" id="PLT52423.1"/>
    </source>
</evidence>
<gene>
    <name evidence="2" type="ORF">CDL18_14755</name>
</gene>
<keyword evidence="1" id="KW-0472">Membrane</keyword>
<accession>A0A2N5NED5</accession>
<dbReference type="AlphaFoldDB" id="A0A2N5NED5"/>
<keyword evidence="1" id="KW-0812">Transmembrane</keyword>
<proteinExistence type="predicted"/>
<protein>
    <submittedName>
        <fullName evidence="2">Uncharacterized protein</fullName>
    </submittedName>
</protein>
<sequence length="97" mass="10953">MGSDIVELIKDIVKYLSSGLVEYFLECRVSDKRQEYFSNKGGKWAKFCFYMSLIVSILLIIIGIVGLVKKKSISIFFLIAGMGIALFMLVDWGTSKK</sequence>
<name>A0A2N5NED5_MEDGN</name>
<dbReference type="Proteomes" id="UP000234849">
    <property type="component" value="Unassembled WGS sequence"/>
</dbReference>
<evidence type="ECO:0000313" key="3">
    <source>
        <dbReference type="Proteomes" id="UP000234849"/>
    </source>
</evidence>
<organism evidence="2 3">
    <name type="scientific">Mediterraneibacter gnavus</name>
    <name type="common">Ruminococcus gnavus</name>
    <dbReference type="NCBI Taxonomy" id="33038"/>
    <lineage>
        <taxon>Bacteria</taxon>
        <taxon>Bacillati</taxon>
        <taxon>Bacillota</taxon>
        <taxon>Clostridia</taxon>
        <taxon>Lachnospirales</taxon>
        <taxon>Lachnospiraceae</taxon>
        <taxon>Mediterraneibacter</taxon>
    </lineage>
</organism>
<reference evidence="2 3" key="1">
    <citation type="journal article" date="2017" name="Genome Med.">
        <title>A novel Ruminococcus gnavus clade enriched in inflammatory bowel disease patients.</title>
        <authorList>
            <person name="Hall A.B."/>
            <person name="Yassour M."/>
            <person name="Sauk J."/>
            <person name="Garner A."/>
            <person name="Jiang X."/>
            <person name="Arthur T."/>
            <person name="Lagoudas G.K."/>
            <person name="Vatanen T."/>
            <person name="Fornelos N."/>
            <person name="Wilson R."/>
            <person name="Bertha M."/>
            <person name="Cohen M."/>
            <person name="Garber J."/>
            <person name="Khalili H."/>
            <person name="Gevers D."/>
            <person name="Ananthakrishnan A.N."/>
            <person name="Kugathasan S."/>
            <person name="Lander E.S."/>
            <person name="Blainey P."/>
            <person name="Vlamakis H."/>
            <person name="Xavier R.J."/>
            <person name="Huttenhower C."/>
        </authorList>
    </citation>
    <scope>NUCLEOTIDE SEQUENCE [LARGE SCALE GENOMIC DNA]</scope>
    <source>
        <strain evidence="2 3">RJX1118</strain>
    </source>
</reference>
<feature type="transmembrane region" description="Helical" evidence="1">
    <location>
        <begin position="47"/>
        <end position="67"/>
    </location>
</feature>